<dbReference type="Proteomes" id="UP000004947">
    <property type="component" value="Unassembled WGS sequence"/>
</dbReference>
<dbReference type="PROSITE" id="PS51257">
    <property type="entry name" value="PROKAR_LIPOPROTEIN"/>
    <property type="match status" value="1"/>
</dbReference>
<evidence type="ECO:0000256" key="2">
    <source>
        <dbReference type="ARBA" id="ARBA00022801"/>
    </source>
</evidence>
<dbReference type="InterPro" id="IPR017850">
    <property type="entry name" value="Alkaline_phosphatase_core_sf"/>
</dbReference>
<reference evidence="6 7" key="1">
    <citation type="journal article" date="2010" name="J. Bacteriol.">
        <title>Genome sequence of Lentisphaera araneosa HTCC2155T, the type species of the order Lentisphaerales in the phylum Lentisphaerae.</title>
        <authorList>
            <person name="Thrash J.C."/>
            <person name="Cho J.C."/>
            <person name="Vergin K.L."/>
            <person name="Morris R.M."/>
            <person name="Giovannoni S.J."/>
        </authorList>
    </citation>
    <scope>NUCLEOTIDE SEQUENCE [LARGE SCALE GENOMIC DNA]</scope>
    <source>
        <strain evidence="6 7">HTCC2155</strain>
    </source>
</reference>
<keyword evidence="2" id="KW-0378">Hydrolase</keyword>
<evidence type="ECO:0000256" key="1">
    <source>
        <dbReference type="ARBA" id="ARBA00008779"/>
    </source>
</evidence>
<feature type="region of interest" description="Disordered" evidence="3">
    <location>
        <begin position="430"/>
        <end position="485"/>
    </location>
</feature>
<dbReference type="Pfam" id="PF00884">
    <property type="entry name" value="Sulfatase"/>
    <property type="match status" value="1"/>
</dbReference>
<dbReference type="GO" id="GO:0004065">
    <property type="term" value="F:arylsulfatase activity"/>
    <property type="evidence" value="ECO:0007669"/>
    <property type="project" value="TreeGrafter"/>
</dbReference>
<dbReference type="SUPFAM" id="SSF53649">
    <property type="entry name" value="Alkaline phosphatase-like"/>
    <property type="match status" value="1"/>
</dbReference>
<dbReference type="Gene3D" id="3.40.720.10">
    <property type="entry name" value="Alkaline Phosphatase, subunit A"/>
    <property type="match status" value="1"/>
</dbReference>
<evidence type="ECO:0000313" key="7">
    <source>
        <dbReference type="Proteomes" id="UP000004947"/>
    </source>
</evidence>
<sequence length="485" mass="55599">MSYIKLILFLSFSLLACANKKPNFIFFISDDISQSDFGCYGHPIIKTPSIDELAQKGMRFHNAYLTTSSCSPSRCSIISGRYPHNTGAPELHMKLPDDQIRFPELLRKAGYYTLLCGKNHMFGDQDRAFDKITRGEGPGNEKNWVPNLKERPKDKPFFFWYASSDAHRSWQLSDHAPKYDENKVIVPPYMYDGPETRKDLAQYYHEVSRFDHFIGLVVEELKSQGILENTMLIVASDNGRPFPRDKSRLYDSGIKTPWVVHFPRIIKEKKVTQSLISSIDLSATCLELAGVEIPENIQGKSFLPILKNPETKVRQVIFAEHNWHVYKNHERMVRIGDFVYIKNNYPNQMNLSYESDTKYPAGKELWLAHAAGKTSKVQQQIFANPCPEEELYKVSQDPDQLNNLASNPEYKTQLIQAREMIQLWTEQTGDSIPKKTTPHRHAPPKIKNGKIIPSPKYKLKSPHAEWPGQSKQADKINHPGPIVLP</sequence>
<organism evidence="6 7">
    <name type="scientific">Lentisphaera araneosa HTCC2155</name>
    <dbReference type="NCBI Taxonomy" id="313628"/>
    <lineage>
        <taxon>Bacteria</taxon>
        <taxon>Pseudomonadati</taxon>
        <taxon>Lentisphaerota</taxon>
        <taxon>Lentisphaeria</taxon>
        <taxon>Lentisphaerales</taxon>
        <taxon>Lentisphaeraceae</taxon>
        <taxon>Lentisphaera</taxon>
    </lineage>
</organism>
<dbReference type="AlphaFoldDB" id="A6DG46"/>
<feature type="domain" description="Sulfatase N-terminal" evidence="5">
    <location>
        <begin position="22"/>
        <end position="291"/>
    </location>
</feature>
<dbReference type="OrthoDB" id="9762324at2"/>
<evidence type="ECO:0000256" key="4">
    <source>
        <dbReference type="SAM" id="SignalP"/>
    </source>
</evidence>
<dbReference type="PANTHER" id="PTHR42693">
    <property type="entry name" value="ARYLSULFATASE FAMILY MEMBER"/>
    <property type="match status" value="1"/>
</dbReference>
<evidence type="ECO:0000259" key="5">
    <source>
        <dbReference type="Pfam" id="PF00884"/>
    </source>
</evidence>
<feature type="chain" id="PRO_5002693888" evidence="4">
    <location>
        <begin position="19"/>
        <end position="485"/>
    </location>
</feature>
<dbReference type="STRING" id="313628.LNTAR_22274"/>
<dbReference type="PANTHER" id="PTHR42693:SF53">
    <property type="entry name" value="ENDO-4-O-SULFATASE"/>
    <property type="match status" value="1"/>
</dbReference>
<feature type="signal peptide" evidence="4">
    <location>
        <begin position="1"/>
        <end position="18"/>
    </location>
</feature>
<comment type="similarity">
    <text evidence="1">Belongs to the sulfatase family.</text>
</comment>
<name>A6DG46_9BACT</name>
<dbReference type="CDD" id="cd16027">
    <property type="entry name" value="SGSH"/>
    <property type="match status" value="1"/>
</dbReference>
<protein>
    <submittedName>
        <fullName evidence="6">Arylsulfatase</fullName>
    </submittedName>
</protein>
<comment type="caution">
    <text evidence="6">The sequence shown here is derived from an EMBL/GenBank/DDBJ whole genome shotgun (WGS) entry which is preliminary data.</text>
</comment>
<proteinExistence type="inferred from homology"/>
<feature type="compositionally biased region" description="Basic residues" evidence="3">
    <location>
        <begin position="436"/>
        <end position="448"/>
    </location>
</feature>
<evidence type="ECO:0000256" key="3">
    <source>
        <dbReference type="SAM" id="MobiDB-lite"/>
    </source>
</evidence>
<keyword evidence="4" id="KW-0732">Signal</keyword>
<dbReference type="InterPro" id="IPR000917">
    <property type="entry name" value="Sulfatase_N"/>
</dbReference>
<dbReference type="eggNOG" id="COG3119">
    <property type="taxonomic scope" value="Bacteria"/>
</dbReference>
<dbReference type="EMBL" id="ABCK01000002">
    <property type="protein sequence ID" value="EDM29163.1"/>
    <property type="molecule type" value="Genomic_DNA"/>
</dbReference>
<dbReference type="InterPro" id="IPR050738">
    <property type="entry name" value="Sulfatase"/>
</dbReference>
<evidence type="ECO:0000313" key="6">
    <source>
        <dbReference type="EMBL" id="EDM29163.1"/>
    </source>
</evidence>
<keyword evidence="7" id="KW-1185">Reference proteome</keyword>
<accession>A6DG46</accession>
<dbReference type="RefSeq" id="WP_007276893.1">
    <property type="nucleotide sequence ID" value="NZ_ABCK01000002.1"/>
</dbReference>
<gene>
    <name evidence="6" type="ORF">LNTAR_22274</name>
</gene>